<dbReference type="KEGG" id="vnx:VNE69_02206"/>
<proteinExistence type="predicted"/>
<dbReference type="AlphaFoldDB" id="A0AAX4J9N2"/>
<accession>A0AAX4J9N2</accession>
<dbReference type="GeneID" id="90540496"/>
<organism evidence="1 2">
    <name type="scientific">Vairimorpha necatrix</name>
    <dbReference type="NCBI Taxonomy" id="6039"/>
    <lineage>
        <taxon>Eukaryota</taxon>
        <taxon>Fungi</taxon>
        <taxon>Fungi incertae sedis</taxon>
        <taxon>Microsporidia</taxon>
        <taxon>Nosematidae</taxon>
        <taxon>Vairimorpha</taxon>
    </lineage>
</organism>
<evidence type="ECO:0000313" key="2">
    <source>
        <dbReference type="Proteomes" id="UP001334084"/>
    </source>
</evidence>
<dbReference type="Proteomes" id="UP001334084">
    <property type="component" value="Chromosome 2"/>
</dbReference>
<evidence type="ECO:0000313" key="1">
    <source>
        <dbReference type="EMBL" id="WUR02685.1"/>
    </source>
</evidence>
<name>A0AAX4J9N2_9MICR</name>
<reference evidence="1" key="1">
    <citation type="journal article" date="2024" name="BMC Genomics">
        <title>Functional annotation of a divergent genome using sequence and structure-based similarity.</title>
        <authorList>
            <person name="Svedberg D."/>
            <person name="Winiger R.R."/>
            <person name="Berg A."/>
            <person name="Sharma H."/>
            <person name="Tellgren-Roth C."/>
            <person name="Debrunner-Vossbrinck B.A."/>
            <person name="Vossbrinck C.R."/>
            <person name="Barandun J."/>
        </authorList>
    </citation>
    <scope>NUCLEOTIDE SEQUENCE</scope>
    <source>
        <strain evidence="1">Illinois isolate</strain>
    </source>
</reference>
<dbReference type="EMBL" id="CP142727">
    <property type="protein sequence ID" value="WUR02685.1"/>
    <property type="molecule type" value="Genomic_DNA"/>
</dbReference>
<gene>
    <name evidence="1" type="ORF">VNE69_02206</name>
</gene>
<dbReference type="RefSeq" id="XP_065328830.1">
    <property type="nucleotide sequence ID" value="XM_065472758.1"/>
</dbReference>
<keyword evidence="2" id="KW-1185">Reference proteome</keyword>
<protein>
    <submittedName>
        <fullName evidence="1">Uncharacterized protein</fullName>
    </submittedName>
</protein>
<sequence>MMYIIAFIYCGQLTLSEYKKDILGENDADSYISIINCQDDKFRPYDELQKNMNENKNLLTGMESDDTQEIITVETNIQFFYNHLYIMKSLLINCENKINQFKMRMESKSTQEQVNREKIRKDIEFGEDKNIYEKLKTLNFDNLCIKTKKQLMEIKKLMKKYNTPIDIHNILIDFMKLIELFLTIYDMKNDITGFKYLCEQSIKLHRFDINIYSAFDYIPMIDTFEILRNRFGLYRYENKTMKRAVSAYIKALKMILFSLISSSYEARKIHEEIIQIYEHIK</sequence>